<dbReference type="AlphaFoldDB" id="A0A3R9EIS5"/>
<dbReference type="GO" id="GO:0000160">
    <property type="term" value="P:phosphorelay signal transduction system"/>
    <property type="evidence" value="ECO:0007669"/>
    <property type="project" value="InterPro"/>
</dbReference>
<dbReference type="GO" id="GO:0008081">
    <property type="term" value="F:phosphoric diester hydrolase activity"/>
    <property type="evidence" value="ECO:0007669"/>
    <property type="project" value="UniProtKB-ARBA"/>
</dbReference>
<dbReference type="OrthoDB" id="6210373at2"/>
<sequence>MDKTILVVDDVPDNIRILKSVLEKGNYSVRAATNGEKALKLASTSPQPNIILLDIMMPDMDGFEVCRRLKRNPETSHIPVIFISAKDDTDDQSMGFDLGAVDYITKPFSPAIVLRRVATHLSLTRLAEVDSLALSAIRMLGVAGHYNDTDTGSHIWRMAEYCKLLAKAVGWDYENYNRLELAAPLHDTGKIGIPDAILKAPRGLDDDEWVVMKKHSEIGHEILSMSSNPVFQLGADVAKSHHERWDGTGYPEGLVGQQIPQGARIVAICDVFDALTMERPYKKAWSIEEALIEIKNNSGSHFDPDLVEIFLGLEDEIREIYHKWSLKDENSIE</sequence>
<dbReference type="CDD" id="cd19920">
    <property type="entry name" value="REC_PA4781-like"/>
    <property type="match status" value="1"/>
</dbReference>
<dbReference type="InterPro" id="IPR037522">
    <property type="entry name" value="HD_GYP_dom"/>
</dbReference>
<evidence type="ECO:0000259" key="3">
    <source>
        <dbReference type="PROSITE" id="PS51832"/>
    </source>
</evidence>
<evidence type="ECO:0000313" key="4">
    <source>
        <dbReference type="EMBL" id="RSD32448.1"/>
    </source>
</evidence>
<dbReference type="PROSITE" id="PS51832">
    <property type="entry name" value="HD_GYP"/>
    <property type="match status" value="1"/>
</dbReference>
<dbReference type="InterPro" id="IPR052020">
    <property type="entry name" value="Cyclic_di-GMP/3'3'-cGAMP_PDE"/>
</dbReference>
<dbReference type="Gene3D" id="1.10.3210.10">
    <property type="entry name" value="Hypothetical protein af1432"/>
    <property type="match status" value="1"/>
</dbReference>
<dbReference type="Pfam" id="PF13487">
    <property type="entry name" value="HD_5"/>
    <property type="match status" value="1"/>
</dbReference>
<feature type="modified residue" description="4-aspartylphosphate" evidence="1">
    <location>
        <position position="54"/>
    </location>
</feature>
<keyword evidence="1" id="KW-0597">Phosphoprotein</keyword>
<gene>
    <name evidence="4" type="ORF">EJA03_03595</name>
</gene>
<dbReference type="InterPro" id="IPR003607">
    <property type="entry name" value="HD/PDEase_dom"/>
</dbReference>
<reference evidence="4 5" key="1">
    <citation type="submission" date="2018-12" db="EMBL/GenBank/DDBJ databases">
        <title>Genomic taxonomy of the Vibrionaceae family.</title>
        <authorList>
            <person name="Gomez-Gil B."/>
            <person name="Enciso-Ibarra K."/>
        </authorList>
    </citation>
    <scope>NUCLEOTIDE SEQUENCE [LARGE SCALE GENOMIC DNA]</scope>
    <source>
        <strain evidence="4 5">CAIM 594</strain>
    </source>
</reference>
<dbReference type="EMBL" id="RSFA01000009">
    <property type="protein sequence ID" value="RSD32448.1"/>
    <property type="molecule type" value="Genomic_DNA"/>
</dbReference>
<dbReference type="Gene3D" id="3.40.50.2300">
    <property type="match status" value="1"/>
</dbReference>
<dbReference type="PROSITE" id="PS50110">
    <property type="entry name" value="RESPONSE_REGULATORY"/>
    <property type="match status" value="1"/>
</dbReference>
<dbReference type="RefSeq" id="WP_125319877.1">
    <property type="nucleotide sequence ID" value="NZ_AP024890.1"/>
</dbReference>
<feature type="domain" description="HD-GYP" evidence="3">
    <location>
        <begin position="129"/>
        <end position="326"/>
    </location>
</feature>
<dbReference type="Pfam" id="PF00072">
    <property type="entry name" value="Response_reg"/>
    <property type="match status" value="1"/>
</dbReference>
<evidence type="ECO:0000256" key="1">
    <source>
        <dbReference type="PROSITE-ProRule" id="PRU00169"/>
    </source>
</evidence>
<accession>A0A3R9EIS5</accession>
<dbReference type="InterPro" id="IPR001789">
    <property type="entry name" value="Sig_transdc_resp-reg_receiver"/>
</dbReference>
<proteinExistence type="predicted"/>
<dbReference type="SMART" id="SM00448">
    <property type="entry name" value="REC"/>
    <property type="match status" value="1"/>
</dbReference>
<dbReference type="InterPro" id="IPR011006">
    <property type="entry name" value="CheY-like_superfamily"/>
</dbReference>
<organism evidence="4 5">
    <name type="scientific">Vibrio pectenicida</name>
    <dbReference type="NCBI Taxonomy" id="62763"/>
    <lineage>
        <taxon>Bacteria</taxon>
        <taxon>Pseudomonadati</taxon>
        <taxon>Pseudomonadota</taxon>
        <taxon>Gammaproteobacteria</taxon>
        <taxon>Vibrionales</taxon>
        <taxon>Vibrionaceae</taxon>
        <taxon>Vibrio</taxon>
    </lineage>
</organism>
<evidence type="ECO:0000259" key="2">
    <source>
        <dbReference type="PROSITE" id="PS50110"/>
    </source>
</evidence>
<name>A0A3R9EIS5_9VIBR</name>
<dbReference type="CDD" id="cd00077">
    <property type="entry name" value="HDc"/>
    <property type="match status" value="1"/>
</dbReference>
<dbReference type="SMART" id="SM00471">
    <property type="entry name" value="HDc"/>
    <property type="match status" value="1"/>
</dbReference>
<dbReference type="PANTHER" id="PTHR45228:SF5">
    <property type="entry name" value="CYCLIC DI-GMP PHOSPHODIESTERASE VC_1348-RELATED"/>
    <property type="match status" value="1"/>
</dbReference>
<dbReference type="PANTHER" id="PTHR45228">
    <property type="entry name" value="CYCLIC DI-GMP PHOSPHODIESTERASE TM_0186-RELATED"/>
    <property type="match status" value="1"/>
</dbReference>
<dbReference type="SUPFAM" id="SSF109604">
    <property type="entry name" value="HD-domain/PDEase-like"/>
    <property type="match status" value="1"/>
</dbReference>
<evidence type="ECO:0000313" key="5">
    <source>
        <dbReference type="Proteomes" id="UP000269041"/>
    </source>
</evidence>
<comment type="caution">
    <text evidence="4">The sequence shown here is derived from an EMBL/GenBank/DDBJ whole genome shotgun (WGS) entry which is preliminary data.</text>
</comment>
<dbReference type="SUPFAM" id="SSF52172">
    <property type="entry name" value="CheY-like"/>
    <property type="match status" value="1"/>
</dbReference>
<feature type="domain" description="Response regulatory" evidence="2">
    <location>
        <begin position="4"/>
        <end position="121"/>
    </location>
</feature>
<keyword evidence="5" id="KW-1185">Reference proteome</keyword>
<protein>
    <submittedName>
        <fullName evidence="4">Response regulator</fullName>
    </submittedName>
</protein>
<dbReference type="Proteomes" id="UP000269041">
    <property type="component" value="Unassembled WGS sequence"/>
</dbReference>